<feature type="transmembrane region" description="Helical" evidence="1">
    <location>
        <begin position="92"/>
        <end position="117"/>
    </location>
</feature>
<keyword evidence="1" id="KW-0472">Membrane</keyword>
<feature type="transmembrane region" description="Helical" evidence="1">
    <location>
        <begin position="174"/>
        <end position="198"/>
    </location>
</feature>
<dbReference type="Proteomes" id="UP000266301">
    <property type="component" value="Chromosome"/>
</dbReference>
<keyword evidence="1" id="KW-0812">Transmembrane</keyword>
<protein>
    <submittedName>
        <fullName evidence="2">Uncharacterized protein</fullName>
    </submittedName>
</protein>
<name>A0A386H6H6_9CLOT</name>
<sequence>MLKLIKYELKGLYKDIIIMTVSIIIINLLMYTRFNSWGGGPIIACSSLVSFAAMIVVFIWNIKLFSKDIYQDSSYLLFSIPQKGYTILTSKLLTALLQSIFIGLLSLVFNYLTFYLASKTEATQLLEMIHLININGSLFTIFAAAFQYIYLFTLIYFCISFSKMAVRNKKLGKLGSFILFIIISVILAKCLEIIMFIFPQNFSIPLMASAGINIPVNISSIVFDIITFILFFITTSYILENKIDL</sequence>
<dbReference type="EMBL" id="CP032416">
    <property type="protein sequence ID" value="AYD41312.1"/>
    <property type="molecule type" value="Genomic_DNA"/>
</dbReference>
<reference evidence="2 3" key="1">
    <citation type="journal article" date="2019" name="Int. J. Syst. Evol. Microbiol.">
        <title>Clostridium fermenticellae sp. nov., isolated from the mud in a fermentation cellar for the production of the Chinese liquor, baijiu.</title>
        <authorList>
            <person name="Xu P.X."/>
            <person name="Chai L.J."/>
            <person name="Qiu T."/>
            <person name="Zhang X.J."/>
            <person name="Lu Z.M."/>
            <person name="Xiao C."/>
            <person name="Wang S.T."/>
            <person name="Shen C.H."/>
            <person name="Shi J.S."/>
            <person name="Xu Z.H."/>
        </authorList>
    </citation>
    <scope>NUCLEOTIDE SEQUENCE [LARGE SCALE GENOMIC DNA]</scope>
    <source>
        <strain evidence="2 3">JN500901</strain>
    </source>
</reference>
<organism evidence="2 3">
    <name type="scientific">Clostridium fermenticellae</name>
    <dbReference type="NCBI Taxonomy" id="2068654"/>
    <lineage>
        <taxon>Bacteria</taxon>
        <taxon>Bacillati</taxon>
        <taxon>Bacillota</taxon>
        <taxon>Clostridia</taxon>
        <taxon>Eubacteriales</taxon>
        <taxon>Clostridiaceae</taxon>
        <taxon>Clostridium</taxon>
    </lineage>
</organism>
<feature type="transmembrane region" description="Helical" evidence="1">
    <location>
        <begin position="12"/>
        <end position="31"/>
    </location>
</feature>
<accession>A0A386H6H6</accession>
<keyword evidence="1" id="KW-1133">Transmembrane helix</keyword>
<dbReference type="AlphaFoldDB" id="A0A386H6H6"/>
<proteinExistence type="predicted"/>
<feature type="transmembrane region" description="Helical" evidence="1">
    <location>
        <begin position="37"/>
        <end position="60"/>
    </location>
</feature>
<dbReference type="RefSeq" id="WP_119974035.1">
    <property type="nucleotide sequence ID" value="NZ_CP032416.1"/>
</dbReference>
<gene>
    <name evidence="2" type="ORF">D4Z93_12670</name>
</gene>
<keyword evidence="3" id="KW-1185">Reference proteome</keyword>
<evidence type="ECO:0000256" key="1">
    <source>
        <dbReference type="SAM" id="Phobius"/>
    </source>
</evidence>
<evidence type="ECO:0000313" key="3">
    <source>
        <dbReference type="Proteomes" id="UP000266301"/>
    </source>
</evidence>
<feature type="transmembrane region" description="Helical" evidence="1">
    <location>
        <begin position="137"/>
        <end position="162"/>
    </location>
</feature>
<feature type="transmembrane region" description="Helical" evidence="1">
    <location>
        <begin position="218"/>
        <end position="239"/>
    </location>
</feature>
<dbReference type="OrthoDB" id="9816138at2"/>
<dbReference type="KEGG" id="cfer:D4Z93_12670"/>
<evidence type="ECO:0000313" key="2">
    <source>
        <dbReference type="EMBL" id="AYD41312.1"/>
    </source>
</evidence>